<evidence type="ECO:0000259" key="5">
    <source>
        <dbReference type="PROSITE" id="PS51352"/>
    </source>
</evidence>
<comment type="caution">
    <text evidence="6">The sequence shown here is derived from an EMBL/GenBank/DDBJ whole genome shotgun (WGS) entry which is preliminary data.</text>
</comment>
<reference evidence="6 7" key="1">
    <citation type="submission" date="2024-12" db="EMBL/GenBank/DDBJ databases">
        <authorList>
            <person name="Lee Y."/>
        </authorList>
    </citation>
    <scope>NUCLEOTIDE SEQUENCE [LARGE SCALE GENOMIC DNA]</scope>
    <source>
        <strain evidence="6 7">03SUJ4</strain>
    </source>
</reference>
<dbReference type="SUPFAM" id="SSF52833">
    <property type="entry name" value="Thioredoxin-like"/>
    <property type="match status" value="1"/>
</dbReference>
<dbReference type="Gene3D" id="3.40.30.10">
    <property type="entry name" value="Glutaredoxin"/>
    <property type="match status" value="1"/>
</dbReference>
<organism evidence="6 7">
    <name type="scientific">Terriglobus aquaticus</name>
    <dbReference type="NCBI Taxonomy" id="940139"/>
    <lineage>
        <taxon>Bacteria</taxon>
        <taxon>Pseudomonadati</taxon>
        <taxon>Acidobacteriota</taxon>
        <taxon>Terriglobia</taxon>
        <taxon>Terriglobales</taxon>
        <taxon>Acidobacteriaceae</taxon>
        <taxon>Terriglobus</taxon>
    </lineage>
</organism>
<protein>
    <submittedName>
        <fullName evidence="6">TlpA family protein disulfide reductase</fullName>
    </submittedName>
</protein>
<name>A0ABW9KMI0_9BACT</name>
<feature type="domain" description="Thioredoxin" evidence="5">
    <location>
        <begin position="64"/>
        <end position="208"/>
    </location>
</feature>
<evidence type="ECO:0000256" key="2">
    <source>
        <dbReference type="ARBA" id="ARBA00022748"/>
    </source>
</evidence>
<dbReference type="InterPro" id="IPR036249">
    <property type="entry name" value="Thioredoxin-like_sf"/>
</dbReference>
<comment type="subcellular location">
    <subcellularLocation>
        <location evidence="1">Cell envelope</location>
    </subcellularLocation>
</comment>
<dbReference type="PROSITE" id="PS51352">
    <property type="entry name" value="THIOREDOXIN_2"/>
    <property type="match status" value="1"/>
</dbReference>
<dbReference type="PANTHER" id="PTHR42852">
    <property type="entry name" value="THIOL:DISULFIDE INTERCHANGE PROTEIN DSBE"/>
    <property type="match status" value="1"/>
</dbReference>
<dbReference type="EMBL" id="JBJYXY010000001">
    <property type="protein sequence ID" value="MFN2976964.1"/>
    <property type="molecule type" value="Genomic_DNA"/>
</dbReference>
<dbReference type="InterPro" id="IPR013766">
    <property type="entry name" value="Thioredoxin_domain"/>
</dbReference>
<dbReference type="PROSITE" id="PS00194">
    <property type="entry name" value="THIOREDOXIN_1"/>
    <property type="match status" value="1"/>
</dbReference>
<evidence type="ECO:0000256" key="1">
    <source>
        <dbReference type="ARBA" id="ARBA00004196"/>
    </source>
</evidence>
<proteinExistence type="predicted"/>
<evidence type="ECO:0000313" key="6">
    <source>
        <dbReference type="EMBL" id="MFN2976964.1"/>
    </source>
</evidence>
<dbReference type="InterPro" id="IPR017937">
    <property type="entry name" value="Thioredoxin_CS"/>
</dbReference>
<keyword evidence="7" id="KW-1185">Reference proteome</keyword>
<dbReference type="RefSeq" id="WP_263414858.1">
    <property type="nucleotide sequence ID" value="NZ_BAABBH010000001.1"/>
</dbReference>
<dbReference type="PANTHER" id="PTHR42852:SF6">
    <property type="entry name" value="THIOL:DISULFIDE INTERCHANGE PROTEIN DSBE"/>
    <property type="match status" value="1"/>
</dbReference>
<keyword evidence="3" id="KW-1015">Disulfide bond</keyword>
<accession>A0ABW9KMI0</accession>
<dbReference type="InterPro" id="IPR050553">
    <property type="entry name" value="Thioredoxin_ResA/DsbE_sf"/>
</dbReference>
<dbReference type="CDD" id="cd02966">
    <property type="entry name" value="TlpA_like_family"/>
    <property type="match status" value="1"/>
</dbReference>
<gene>
    <name evidence="6" type="ORF">ACK2TP_14430</name>
</gene>
<evidence type="ECO:0000256" key="3">
    <source>
        <dbReference type="ARBA" id="ARBA00023157"/>
    </source>
</evidence>
<dbReference type="InterPro" id="IPR000866">
    <property type="entry name" value="AhpC/TSA"/>
</dbReference>
<dbReference type="Pfam" id="PF00578">
    <property type="entry name" value="AhpC-TSA"/>
    <property type="match status" value="1"/>
</dbReference>
<evidence type="ECO:0000256" key="4">
    <source>
        <dbReference type="ARBA" id="ARBA00023284"/>
    </source>
</evidence>
<keyword evidence="2" id="KW-0201">Cytochrome c-type biogenesis</keyword>
<keyword evidence="4" id="KW-0676">Redox-active center</keyword>
<dbReference type="Proteomes" id="UP001634747">
    <property type="component" value="Unassembled WGS sequence"/>
</dbReference>
<sequence>MRNALVGGLIVVVVALLVVSGIRSNQRRKAEEAKQPQIQAMQVDKPGATASISEAASQFGSAPDLRGKPAPVFTLTSMDGKRVSLNDLKGKPVLLNFWATWCAPCKVEMPWFEEFNKKYAGQGLQVVGVDEDDEVKPDKLKSEVADTVKRLNVSYSILLSDHKIGDAYGGLDMLPATFYIDKNGVVRAEAIGLASKDEAEANVQKILQ</sequence>
<evidence type="ECO:0000313" key="7">
    <source>
        <dbReference type="Proteomes" id="UP001634747"/>
    </source>
</evidence>